<dbReference type="InterPro" id="IPR027796">
    <property type="entry name" value="OTT_1508_deam-like"/>
</dbReference>
<proteinExistence type="predicted"/>
<protein>
    <submittedName>
        <fullName evidence="2">Uncharacterized protein</fullName>
    </submittedName>
</protein>
<keyword evidence="3" id="KW-1185">Reference proteome</keyword>
<dbReference type="Pfam" id="PF14441">
    <property type="entry name" value="OTT_1508_deam"/>
    <property type="match status" value="1"/>
</dbReference>
<dbReference type="EMBL" id="ML213544">
    <property type="protein sequence ID" value="TFK45407.1"/>
    <property type="molecule type" value="Genomic_DNA"/>
</dbReference>
<accession>A0A5C3MKH6</accession>
<name>A0A5C3MKH6_9AGAM</name>
<organism evidence="2 3">
    <name type="scientific">Heliocybe sulcata</name>
    <dbReference type="NCBI Taxonomy" id="5364"/>
    <lineage>
        <taxon>Eukaryota</taxon>
        <taxon>Fungi</taxon>
        <taxon>Dikarya</taxon>
        <taxon>Basidiomycota</taxon>
        <taxon>Agaricomycotina</taxon>
        <taxon>Agaricomycetes</taxon>
        <taxon>Gloeophyllales</taxon>
        <taxon>Gloeophyllaceae</taxon>
        <taxon>Heliocybe</taxon>
    </lineage>
</organism>
<feature type="region of interest" description="Disordered" evidence="1">
    <location>
        <begin position="463"/>
        <end position="485"/>
    </location>
</feature>
<dbReference type="AlphaFoldDB" id="A0A5C3MKH6"/>
<dbReference type="OrthoDB" id="3063780at2759"/>
<reference evidence="2 3" key="1">
    <citation type="journal article" date="2019" name="Nat. Ecol. Evol.">
        <title>Megaphylogeny resolves global patterns of mushroom evolution.</title>
        <authorList>
            <person name="Varga T."/>
            <person name="Krizsan K."/>
            <person name="Foldi C."/>
            <person name="Dima B."/>
            <person name="Sanchez-Garcia M."/>
            <person name="Sanchez-Ramirez S."/>
            <person name="Szollosi G.J."/>
            <person name="Szarkandi J.G."/>
            <person name="Papp V."/>
            <person name="Albert L."/>
            <person name="Andreopoulos W."/>
            <person name="Angelini C."/>
            <person name="Antonin V."/>
            <person name="Barry K.W."/>
            <person name="Bougher N.L."/>
            <person name="Buchanan P."/>
            <person name="Buyck B."/>
            <person name="Bense V."/>
            <person name="Catcheside P."/>
            <person name="Chovatia M."/>
            <person name="Cooper J."/>
            <person name="Damon W."/>
            <person name="Desjardin D."/>
            <person name="Finy P."/>
            <person name="Geml J."/>
            <person name="Haridas S."/>
            <person name="Hughes K."/>
            <person name="Justo A."/>
            <person name="Karasinski D."/>
            <person name="Kautmanova I."/>
            <person name="Kiss B."/>
            <person name="Kocsube S."/>
            <person name="Kotiranta H."/>
            <person name="LaButti K.M."/>
            <person name="Lechner B.E."/>
            <person name="Liimatainen K."/>
            <person name="Lipzen A."/>
            <person name="Lukacs Z."/>
            <person name="Mihaltcheva S."/>
            <person name="Morgado L.N."/>
            <person name="Niskanen T."/>
            <person name="Noordeloos M.E."/>
            <person name="Ohm R.A."/>
            <person name="Ortiz-Santana B."/>
            <person name="Ovrebo C."/>
            <person name="Racz N."/>
            <person name="Riley R."/>
            <person name="Savchenko A."/>
            <person name="Shiryaev A."/>
            <person name="Soop K."/>
            <person name="Spirin V."/>
            <person name="Szebenyi C."/>
            <person name="Tomsovsky M."/>
            <person name="Tulloss R.E."/>
            <person name="Uehling J."/>
            <person name="Grigoriev I.V."/>
            <person name="Vagvolgyi C."/>
            <person name="Papp T."/>
            <person name="Martin F.M."/>
            <person name="Miettinen O."/>
            <person name="Hibbett D.S."/>
            <person name="Nagy L.G."/>
        </authorList>
    </citation>
    <scope>NUCLEOTIDE SEQUENCE [LARGE SCALE GENOMIC DNA]</scope>
    <source>
        <strain evidence="2 3">OMC1185</strain>
    </source>
</reference>
<gene>
    <name evidence="2" type="ORF">OE88DRAFT_1649330</name>
</gene>
<sequence>MCFTRSLNQQELSAAMKMLELYMGWRPNNPPEVAQYGGLEGFPFDRTNKSGRSYTEDLNMKLLNHLAFCLARGTPGHVPAVVFTDMDRTHLHIALNSSPDSIDRQFSHELFQTLSTLSPDHNISYQDVLEKLRGHGLQNLKSRMWKVSKSLIDKKDVDKHSRLLQALLKRIQPGNTGSKLYSGRVNNSKIPEWHILKDEDDFKGIDGSSVSEILKHMLITTFNWAKSCTQLSEVQVPEAKELKRTSMIAHVLSGTSLLKEALADSDAWLENARTTFARRLRKMGECWDGIQFVVDWAQGVQAQNRKIEHSWVMDSGLELNADSFSLGPDPKALLKDLLGGKALDEATLDTIFKGWSKRAGAMVAPKVHAEIRLILDLSSKKPDPGLHVIGCSKRSCLACFVWIEVYNEINGTHWMTAGSHSKPYAAWGIPAQSPDVAKEVNHRIVVLLDQFLGIEKIVQVLEPPASDDDNSSPGAAAVQDATGSR</sequence>
<evidence type="ECO:0000313" key="3">
    <source>
        <dbReference type="Proteomes" id="UP000305948"/>
    </source>
</evidence>
<evidence type="ECO:0000313" key="2">
    <source>
        <dbReference type="EMBL" id="TFK45407.1"/>
    </source>
</evidence>
<evidence type="ECO:0000256" key="1">
    <source>
        <dbReference type="SAM" id="MobiDB-lite"/>
    </source>
</evidence>
<dbReference type="Proteomes" id="UP000305948">
    <property type="component" value="Unassembled WGS sequence"/>
</dbReference>